<sequence length="176" mass="20052">MSTQVDTRIEPPAQTSAVPLRFKAHNFAAHCYNTQSCSVIYDDHNFTRTYEDEPSGAPDAPDYKRRWGTASYLGIGNFPPPAEVRWTSSDGVEHEAEVDIGDIFKNELIWHNVPKADMKDFYEGPVAGIPNIFLEVNDRTINAYMKMLIPTRTEQIPGNKYSYGRDDLFLAWSHTY</sequence>
<evidence type="ECO:0000313" key="2">
    <source>
        <dbReference type="Proteomes" id="UP000253782"/>
    </source>
</evidence>
<dbReference type="EMBL" id="QQAH01000006">
    <property type="protein sequence ID" value="RDD82297.1"/>
    <property type="molecule type" value="Genomic_DNA"/>
</dbReference>
<comment type="caution">
    <text evidence="1">The sequence shown here is derived from an EMBL/GenBank/DDBJ whole genome shotgun (WGS) entry which is preliminary data.</text>
</comment>
<evidence type="ECO:0000313" key="1">
    <source>
        <dbReference type="EMBL" id="RDD82297.1"/>
    </source>
</evidence>
<dbReference type="RefSeq" id="WP_114844917.1">
    <property type="nucleotide sequence ID" value="NZ_JBHSPE010000008.1"/>
</dbReference>
<gene>
    <name evidence="1" type="ORF">DVJ77_07720</name>
</gene>
<dbReference type="AlphaFoldDB" id="A0A369UP96"/>
<accession>A0A369UP96</accession>
<organism evidence="1 2">
    <name type="scientific">Dyella tabacisoli</name>
    <dbReference type="NCBI Taxonomy" id="2282381"/>
    <lineage>
        <taxon>Bacteria</taxon>
        <taxon>Pseudomonadati</taxon>
        <taxon>Pseudomonadota</taxon>
        <taxon>Gammaproteobacteria</taxon>
        <taxon>Lysobacterales</taxon>
        <taxon>Rhodanobacteraceae</taxon>
        <taxon>Dyella</taxon>
    </lineage>
</organism>
<name>A0A369UP96_9GAMM</name>
<reference evidence="1 2" key="1">
    <citation type="submission" date="2018-07" db="EMBL/GenBank/DDBJ databases">
        <title>Dyella tabacisoli L4-6T, whole genome shotgun sequence.</title>
        <authorList>
            <person name="Zhou X.-K."/>
            <person name="Li W.-J."/>
            <person name="Duan Y.-Q."/>
        </authorList>
    </citation>
    <scope>NUCLEOTIDE SEQUENCE [LARGE SCALE GENOMIC DNA]</scope>
    <source>
        <strain evidence="1 2">L4-6</strain>
    </source>
</reference>
<proteinExistence type="predicted"/>
<dbReference type="OrthoDB" id="6002199at2"/>
<protein>
    <submittedName>
        <fullName evidence="1">Uncharacterized protein</fullName>
    </submittedName>
</protein>
<dbReference type="Proteomes" id="UP000253782">
    <property type="component" value="Unassembled WGS sequence"/>
</dbReference>
<keyword evidence="2" id="KW-1185">Reference proteome</keyword>